<dbReference type="PANTHER" id="PTHR11011:SF116">
    <property type="entry name" value="FATTY ACYL-COA REDUCTASE CG5065-RELATED"/>
    <property type="match status" value="1"/>
</dbReference>
<dbReference type="Gene3D" id="3.40.50.720">
    <property type="entry name" value="NAD(P)-binding Rossmann-like Domain"/>
    <property type="match status" value="1"/>
</dbReference>
<gene>
    <name evidence="1" type="ORF">X975_02349</name>
</gene>
<dbReference type="OrthoDB" id="6424767at2759"/>
<keyword evidence="2" id="KW-1185">Reference proteome</keyword>
<evidence type="ECO:0000313" key="1">
    <source>
        <dbReference type="EMBL" id="KFM81780.1"/>
    </source>
</evidence>
<dbReference type="EMBL" id="KK122031">
    <property type="protein sequence ID" value="KFM81780.1"/>
    <property type="molecule type" value="Genomic_DNA"/>
</dbReference>
<protein>
    <submittedName>
        <fullName evidence="1">Fatty acyl-CoA reductase 1</fullName>
    </submittedName>
</protein>
<evidence type="ECO:0000313" key="2">
    <source>
        <dbReference type="Proteomes" id="UP000054359"/>
    </source>
</evidence>
<proteinExistence type="predicted"/>
<dbReference type="STRING" id="407821.A0A087UWP1"/>
<name>A0A087UWP1_STEMI</name>
<organism evidence="1 2">
    <name type="scientific">Stegodyphus mimosarum</name>
    <name type="common">African social velvet spider</name>
    <dbReference type="NCBI Taxonomy" id="407821"/>
    <lineage>
        <taxon>Eukaryota</taxon>
        <taxon>Metazoa</taxon>
        <taxon>Ecdysozoa</taxon>
        <taxon>Arthropoda</taxon>
        <taxon>Chelicerata</taxon>
        <taxon>Arachnida</taxon>
        <taxon>Araneae</taxon>
        <taxon>Araneomorphae</taxon>
        <taxon>Entelegynae</taxon>
        <taxon>Eresoidea</taxon>
        <taxon>Eresidae</taxon>
        <taxon>Stegodyphus</taxon>
    </lineage>
</organism>
<dbReference type="GO" id="GO:0080019">
    <property type="term" value="F:alcohol-forming very long-chain fatty acyl-CoA reductase activity"/>
    <property type="evidence" value="ECO:0007669"/>
    <property type="project" value="InterPro"/>
</dbReference>
<feature type="non-terminal residue" evidence="1">
    <location>
        <position position="103"/>
    </location>
</feature>
<dbReference type="AlphaFoldDB" id="A0A087UWP1"/>
<dbReference type="GO" id="GO:0005777">
    <property type="term" value="C:peroxisome"/>
    <property type="evidence" value="ECO:0007669"/>
    <property type="project" value="TreeGrafter"/>
</dbReference>
<dbReference type="InterPro" id="IPR026055">
    <property type="entry name" value="FAR"/>
</dbReference>
<dbReference type="Proteomes" id="UP000054359">
    <property type="component" value="Unassembled WGS sequence"/>
</dbReference>
<reference evidence="1 2" key="1">
    <citation type="submission" date="2013-11" db="EMBL/GenBank/DDBJ databases">
        <title>Genome sequencing of Stegodyphus mimosarum.</title>
        <authorList>
            <person name="Bechsgaard J."/>
        </authorList>
    </citation>
    <scope>NUCLEOTIDE SEQUENCE [LARGE SCALE GENOMIC DNA]</scope>
</reference>
<dbReference type="GO" id="GO:0035336">
    <property type="term" value="P:long-chain fatty-acyl-CoA metabolic process"/>
    <property type="evidence" value="ECO:0007669"/>
    <property type="project" value="TreeGrafter"/>
</dbReference>
<sequence>MVALGLGIGKGFVRVMRCDPEKLIHLVPVDIVANCHVVAAWNVATRRTASPFVVNCTTSDEIAPCTWGHYAKVLLDMSLKHPLPKSYQSPCLSVQKSSVGYWL</sequence>
<dbReference type="PANTHER" id="PTHR11011">
    <property type="entry name" value="MALE STERILITY PROTEIN 2-RELATED"/>
    <property type="match status" value="1"/>
</dbReference>
<accession>A0A087UWP1</accession>